<evidence type="ECO:0000313" key="4">
    <source>
        <dbReference type="WBParaSite" id="HPLM_0001378601-mRNA-1"/>
    </source>
</evidence>
<accession>A0A0N4WQR4</accession>
<evidence type="ECO:0000313" key="3">
    <source>
        <dbReference type="Proteomes" id="UP000268014"/>
    </source>
</evidence>
<dbReference type="AlphaFoldDB" id="A0A0N4WQR4"/>
<organism evidence="4">
    <name type="scientific">Haemonchus placei</name>
    <name type="common">Barber's pole worm</name>
    <dbReference type="NCBI Taxonomy" id="6290"/>
    <lineage>
        <taxon>Eukaryota</taxon>
        <taxon>Metazoa</taxon>
        <taxon>Ecdysozoa</taxon>
        <taxon>Nematoda</taxon>
        <taxon>Chromadorea</taxon>
        <taxon>Rhabditida</taxon>
        <taxon>Rhabditina</taxon>
        <taxon>Rhabditomorpha</taxon>
        <taxon>Strongyloidea</taxon>
        <taxon>Trichostrongylidae</taxon>
        <taxon>Haemonchus</taxon>
    </lineage>
</organism>
<dbReference type="WBParaSite" id="HPLM_0001378601-mRNA-1">
    <property type="protein sequence ID" value="HPLM_0001378601-mRNA-1"/>
    <property type="gene ID" value="HPLM_0001378601"/>
</dbReference>
<name>A0A0N4WQR4_HAEPC</name>
<evidence type="ECO:0000256" key="1">
    <source>
        <dbReference type="SAM" id="MobiDB-lite"/>
    </source>
</evidence>
<proteinExistence type="predicted"/>
<keyword evidence="3" id="KW-1185">Reference proteome</keyword>
<evidence type="ECO:0000313" key="2">
    <source>
        <dbReference type="EMBL" id="VDO50577.1"/>
    </source>
</evidence>
<sequence length="122" mass="13163">MASTTLWPSRTYAANSQRSCCYSSTYTYTFTARLHSCAARTSNKPFASAFGDRQDDNVGSRSAAVAAVSRDRQAHPPIAAGPPLDRVDPTGAHSTVLRVHLSSPLLIMSPAHQNFVAQTLRL</sequence>
<protein>
    <submittedName>
        <fullName evidence="2 4">Uncharacterized protein</fullName>
    </submittedName>
</protein>
<dbReference type="Proteomes" id="UP000268014">
    <property type="component" value="Unassembled WGS sequence"/>
</dbReference>
<gene>
    <name evidence="2" type="ORF">HPLM_LOCUS13778</name>
</gene>
<reference evidence="2 3" key="2">
    <citation type="submission" date="2018-11" db="EMBL/GenBank/DDBJ databases">
        <authorList>
            <consortium name="Pathogen Informatics"/>
        </authorList>
    </citation>
    <scope>NUCLEOTIDE SEQUENCE [LARGE SCALE GENOMIC DNA]</scope>
    <source>
        <strain evidence="2 3">MHpl1</strain>
    </source>
</reference>
<reference evidence="4" key="1">
    <citation type="submission" date="2017-02" db="UniProtKB">
        <authorList>
            <consortium name="WormBaseParasite"/>
        </authorList>
    </citation>
    <scope>IDENTIFICATION</scope>
</reference>
<dbReference type="EMBL" id="UZAF01018337">
    <property type="protein sequence ID" value="VDO50577.1"/>
    <property type="molecule type" value="Genomic_DNA"/>
</dbReference>
<feature type="compositionally biased region" description="Low complexity" evidence="1">
    <location>
        <begin position="59"/>
        <end position="68"/>
    </location>
</feature>
<feature type="region of interest" description="Disordered" evidence="1">
    <location>
        <begin position="51"/>
        <end position="89"/>
    </location>
</feature>